<feature type="compositionally biased region" description="Pro residues" evidence="10">
    <location>
        <begin position="247"/>
        <end position="257"/>
    </location>
</feature>
<dbReference type="GO" id="GO:0098662">
    <property type="term" value="P:inorganic cation transmembrane transport"/>
    <property type="evidence" value="ECO:0007669"/>
    <property type="project" value="UniProtKB-ARBA"/>
</dbReference>
<evidence type="ECO:0000256" key="6">
    <source>
        <dbReference type="ARBA" id="ARBA00023014"/>
    </source>
</evidence>
<dbReference type="FunFam" id="3.40.30.10:FF:000022">
    <property type="entry name" value="NADH dehydrogenase flavoprotein 2, mitochondrial"/>
    <property type="match status" value="1"/>
</dbReference>
<dbReference type="EMBL" id="SULI01000003">
    <property type="protein sequence ID" value="TKZ21726.1"/>
    <property type="molecule type" value="Genomic_DNA"/>
</dbReference>
<evidence type="ECO:0000256" key="5">
    <source>
        <dbReference type="ARBA" id="ARBA00023004"/>
    </source>
</evidence>
<dbReference type="GO" id="GO:0003954">
    <property type="term" value="F:NADH dehydrogenase activity"/>
    <property type="evidence" value="ECO:0007669"/>
    <property type="project" value="TreeGrafter"/>
</dbReference>
<dbReference type="GO" id="GO:0031090">
    <property type="term" value="C:organelle membrane"/>
    <property type="evidence" value="ECO:0007669"/>
    <property type="project" value="UniProtKB-ARBA"/>
</dbReference>
<dbReference type="GO" id="GO:0022890">
    <property type="term" value="F:inorganic cation transmembrane transporter activity"/>
    <property type="evidence" value="ECO:0007669"/>
    <property type="project" value="UniProtKB-ARBA"/>
</dbReference>
<evidence type="ECO:0000256" key="7">
    <source>
        <dbReference type="ARBA" id="ARBA00023027"/>
    </source>
</evidence>
<evidence type="ECO:0000256" key="10">
    <source>
        <dbReference type="SAM" id="MobiDB-lite"/>
    </source>
</evidence>
<keyword evidence="11" id="KW-0560">Oxidoreductase</keyword>
<dbReference type="NCBIfam" id="NF005724">
    <property type="entry name" value="PRK07539.1-4"/>
    <property type="match status" value="1"/>
</dbReference>
<dbReference type="CDD" id="cd03064">
    <property type="entry name" value="TRX_Fd_NuoE"/>
    <property type="match status" value="1"/>
</dbReference>
<keyword evidence="12" id="KW-1185">Reference proteome</keyword>
<protein>
    <submittedName>
        <fullName evidence="11">NADH-quinone oxidoreductase subunit E</fullName>
        <ecNumber evidence="11">1.6.5.11</ecNumber>
    </submittedName>
</protein>
<dbReference type="InterPro" id="IPR036249">
    <property type="entry name" value="Thioredoxin-like_sf"/>
</dbReference>
<evidence type="ECO:0000256" key="9">
    <source>
        <dbReference type="ARBA" id="ARBA00047712"/>
    </source>
</evidence>
<dbReference type="AlphaFoldDB" id="A0A4U7N8N4"/>
<dbReference type="GO" id="GO:0031967">
    <property type="term" value="C:organelle envelope"/>
    <property type="evidence" value="ECO:0007669"/>
    <property type="project" value="UniProtKB-ARBA"/>
</dbReference>
<evidence type="ECO:0000313" key="12">
    <source>
        <dbReference type="Proteomes" id="UP000306575"/>
    </source>
</evidence>
<feature type="region of interest" description="Disordered" evidence="10">
    <location>
        <begin position="236"/>
        <end position="278"/>
    </location>
</feature>
<dbReference type="EC" id="1.6.5.11" evidence="11"/>
<keyword evidence="5" id="KW-0408">Iron</keyword>
<evidence type="ECO:0000313" key="11">
    <source>
        <dbReference type="EMBL" id="TKZ21726.1"/>
    </source>
</evidence>
<keyword evidence="7" id="KW-0520">NAD</keyword>
<dbReference type="GO" id="GO:0098796">
    <property type="term" value="C:membrane protein complex"/>
    <property type="evidence" value="ECO:0007669"/>
    <property type="project" value="UniProtKB-ARBA"/>
</dbReference>
<sequence length="384" mass="41403">MLRRLHPEQPASFAFTPANQAWAKGQISKYPEGREASAVIPLLWRAQEQEGWLTKPALEAVADMLGMAYIRVLEVASFYFMFQLQPVGTVAHIQICGTTSCMICGAEDLIAVCKEKIANAPHTVSADGKFSWEEVECLGACTNAPMAQIGKDYYEDMTAEGFSKLLDDLAAGSVPAPGPMNGRFSSEPLGGLTSLKEYDSGKTQYNASAQLATDIGDTIKRIDGTEVPLLTPWIGKDGKVAGRDPSTPVPAEAPTPKPAVKQAEDAKKTPAAKKPVAAKAEEKAADVAEEAPVILTEARDGGADDLKKLKGVGPKLEQTLNELGFFHFDQIAAWTQAQIAWVDSRLSFKGRIERDGWVDQAKALASGEETEFSKRVAKGDVYKD</sequence>
<dbReference type="NCBIfam" id="NF009040">
    <property type="entry name" value="PRK12373.1"/>
    <property type="match status" value="1"/>
</dbReference>
<dbReference type="Gene3D" id="1.10.10.1590">
    <property type="entry name" value="NADH-quinone oxidoreductase subunit E"/>
    <property type="match status" value="1"/>
</dbReference>
<dbReference type="PANTHER" id="PTHR10371">
    <property type="entry name" value="NADH DEHYDROGENASE UBIQUINONE FLAVOPROTEIN 2, MITOCHONDRIAL"/>
    <property type="match status" value="1"/>
</dbReference>
<dbReference type="Pfam" id="PF01257">
    <property type="entry name" value="2Fe-2S_thioredx"/>
    <property type="match status" value="1"/>
</dbReference>
<dbReference type="GO" id="GO:0022804">
    <property type="term" value="F:active transmembrane transporter activity"/>
    <property type="evidence" value="ECO:0007669"/>
    <property type="project" value="UniProtKB-ARBA"/>
</dbReference>
<reference evidence="11 12" key="1">
    <citation type="submission" date="2019-04" db="EMBL/GenBank/DDBJ databases">
        <title>Genome sequence of Pelagicola litoralis CL-ES2.</title>
        <authorList>
            <person name="Cao J."/>
        </authorList>
    </citation>
    <scope>NUCLEOTIDE SEQUENCE [LARGE SCALE GENOMIC DNA]</scope>
    <source>
        <strain evidence="11 12">CL-ES2</strain>
    </source>
</reference>
<dbReference type="GO" id="GO:0051537">
    <property type="term" value="F:2 iron, 2 sulfur cluster binding"/>
    <property type="evidence" value="ECO:0007669"/>
    <property type="project" value="UniProtKB-KW"/>
</dbReference>
<dbReference type="InterPro" id="IPR041921">
    <property type="entry name" value="NuoE_N"/>
</dbReference>
<evidence type="ECO:0000256" key="4">
    <source>
        <dbReference type="ARBA" id="ARBA00022967"/>
    </source>
</evidence>
<dbReference type="Gene3D" id="3.40.30.10">
    <property type="entry name" value="Glutaredoxin"/>
    <property type="match status" value="1"/>
</dbReference>
<name>A0A4U7N8N4_9RHOB</name>
<keyword evidence="2" id="KW-0001">2Fe-2S</keyword>
<dbReference type="PANTHER" id="PTHR10371:SF3">
    <property type="entry name" value="NADH DEHYDROGENASE [UBIQUINONE] FLAVOPROTEIN 2, MITOCHONDRIAL"/>
    <property type="match status" value="1"/>
</dbReference>
<dbReference type="GO" id="GO:1902494">
    <property type="term" value="C:catalytic complex"/>
    <property type="evidence" value="ECO:0007669"/>
    <property type="project" value="UniProtKB-ARBA"/>
</dbReference>
<evidence type="ECO:0000256" key="3">
    <source>
        <dbReference type="ARBA" id="ARBA00022723"/>
    </source>
</evidence>
<comment type="caution">
    <text evidence="11">The sequence shown here is derived from an EMBL/GenBank/DDBJ whole genome shotgun (WGS) entry which is preliminary data.</text>
</comment>
<evidence type="ECO:0000256" key="8">
    <source>
        <dbReference type="ARBA" id="ARBA00034078"/>
    </source>
</evidence>
<dbReference type="Proteomes" id="UP000306575">
    <property type="component" value="Unassembled WGS sequence"/>
</dbReference>
<dbReference type="FunFam" id="1.10.10.1590:FF:000001">
    <property type="entry name" value="NADH-quinone oxidoreductase subunit E"/>
    <property type="match status" value="1"/>
</dbReference>
<dbReference type="NCBIfam" id="TIGR01958">
    <property type="entry name" value="nuoE_fam"/>
    <property type="match status" value="1"/>
</dbReference>
<dbReference type="InterPro" id="IPR002023">
    <property type="entry name" value="NuoE-like"/>
</dbReference>
<evidence type="ECO:0000256" key="2">
    <source>
        <dbReference type="ARBA" id="ARBA00022714"/>
    </source>
</evidence>
<dbReference type="GO" id="GO:0008324">
    <property type="term" value="F:monoatomic cation transmembrane transporter activity"/>
    <property type="evidence" value="ECO:0007669"/>
    <property type="project" value="UniProtKB-ARBA"/>
</dbReference>
<organism evidence="11 12">
    <name type="scientific">Shimia litoralis</name>
    <dbReference type="NCBI Taxonomy" id="420403"/>
    <lineage>
        <taxon>Bacteria</taxon>
        <taxon>Pseudomonadati</taxon>
        <taxon>Pseudomonadota</taxon>
        <taxon>Alphaproteobacteria</taxon>
        <taxon>Rhodobacterales</taxon>
        <taxon>Roseobacteraceae</taxon>
    </lineage>
</organism>
<dbReference type="PROSITE" id="PS01099">
    <property type="entry name" value="COMPLEX1_24K"/>
    <property type="match status" value="1"/>
</dbReference>
<comment type="catalytic activity">
    <reaction evidence="9">
        <text>a quinone + NADH + 5 H(+)(in) = a quinol + NAD(+) + 4 H(+)(out)</text>
        <dbReference type="Rhea" id="RHEA:57888"/>
        <dbReference type="ChEBI" id="CHEBI:15378"/>
        <dbReference type="ChEBI" id="CHEBI:24646"/>
        <dbReference type="ChEBI" id="CHEBI:57540"/>
        <dbReference type="ChEBI" id="CHEBI:57945"/>
        <dbReference type="ChEBI" id="CHEBI:132124"/>
    </reaction>
</comment>
<accession>A0A4U7N8N4</accession>
<keyword evidence="4" id="KW-1278">Translocase</keyword>
<dbReference type="RefSeq" id="WP_138015049.1">
    <property type="nucleotide sequence ID" value="NZ_SULI01000003.1"/>
</dbReference>
<dbReference type="InterPro" id="IPR042128">
    <property type="entry name" value="NuoE_dom"/>
</dbReference>
<dbReference type="GO" id="GO:0046872">
    <property type="term" value="F:metal ion binding"/>
    <property type="evidence" value="ECO:0007669"/>
    <property type="project" value="UniProtKB-KW"/>
</dbReference>
<keyword evidence="3" id="KW-0479">Metal-binding</keyword>
<dbReference type="OrthoDB" id="9807941at2"/>
<comment type="cofactor">
    <cofactor evidence="8">
        <name>[2Fe-2S] cluster</name>
        <dbReference type="ChEBI" id="CHEBI:190135"/>
    </cofactor>
</comment>
<evidence type="ECO:0000256" key="1">
    <source>
        <dbReference type="ARBA" id="ARBA00010643"/>
    </source>
</evidence>
<dbReference type="Gene3D" id="1.10.150.20">
    <property type="entry name" value="5' to 3' exonuclease, C-terminal subdomain"/>
    <property type="match status" value="1"/>
</dbReference>
<comment type="similarity">
    <text evidence="1">Belongs to the complex I 24 kDa subunit family.</text>
</comment>
<proteinExistence type="inferred from homology"/>
<keyword evidence="6" id="KW-0411">Iron-sulfur</keyword>
<gene>
    <name evidence="11" type="ORF">FAP39_03755</name>
</gene>
<dbReference type="SUPFAM" id="SSF52833">
    <property type="entry name" value="Thioredoxin-like"/>
    <property type="match status" value="1"/>
</dbReference>